<proteinExistence type="predicted"/>
<accession>A0A8S1KY43</accession>
<reference evidence="1" key="1">
    <citation type="submission" date="2021-01" db="EMBL/GenBank/DDBJ databases">
        <authorList>
            <consortium name="Genoscope - CEA"/>
            <person name="William W."/>
        </authorList>
    </citation>
    <scope>NUCLEOTIDE SEQUENCE</scope>
</reference>
<dbReference type="Proteomes" id="UP000688137">
    <property type="component" value="Unassembled WGS sequence"/>
</dbReference>
<name>A0A8S1KY43_PARPR</name>
<evidence type="ECO:0000313" key="2">
    <source>
        <dbReference type="Proteomes" id="UP000688137"/>
    </source>
</evidence>
<organism evidence="1 2">
    <name type="scientific">Paramecium primaurelia</name>
    <dbReference type="NCBI Taxonomy" id="5886"/>
    <lineage>
        <taxon>Eukaryota</taxon>
        <taxon>Sar</taxon>
        <taxon>Alveolata</taxon>
        <taxon>Ciliophora</taxon>
        <taxon>Intramacronucleata</taxon>
        <taxon>Oligohymenophorea</taxon>
        <taxon>Peniculida</taxon>
        <taxon>Parameciidae</taxon>
        <taxon>Paramecium</taxon>
    </lineage>
</organism>
<sequence length="405" mass="47166">MNDLRMHKLQQFFSKSNIYQNNSIQQIERQKLTISNDVELKDQSQIEEKMIHVVRPYQTDFDKEMYLMAKPLIQPLIQLNIVSKPEINNVNLSHQLHNQLDKAIKRSENFLTLKKQPNHFLNQLRQQNKQNQLTEKKQQNSAPKKEIKQIDSNDYDFKAINKRPLPDQTTGIKLPKSIKDIYQIGQTVDDVQANDESFIFKEEPISQQQVNKIDFDCLLNIAAGQVDEHTMAELVKNVIIAKKKEHNNPLLNSSIEQCDVSVEAYPIKQDQYVQMSSKALPNIQTVLNGIRLAKNQYYQSQEKQECKAIIRSHLEELMQILMQGYPEQSGMSQSLDFLLSLNKSELSLPYEGMSKLELLYIFVNEYKALQMLEQTQSSSNQFNQTINRRYLKSTKAAQMKTIKKK</sequence>
<dbReference type="AlphaFoldDB" id="A0A8S1KY43"/>
<evidence type="ECO:0000313" key="1">
    <source>
        <dbReference type="EMBL" id="CAD8060409.1"/>
    </source>
</evidence>
<gene>
    <name evidence="1" type="ORF">PPRIM_AZ9-3.1.T0300120</name>
</gene>
<dbReference type="OMA" id="PVVRPYQ"/>
<dbReference type="EMBL" id="CAJJDM010000029">
    <property type="protein sequence ID" value="CAD8060409.1"/>
    <property type="molecule type" value="Genomic_DNA"/>
</dbReference>
<comment type="caution">
    <text evidence="1">The sequence shown here is derived from an EMBL/GenBank/DDBJ whole genome shotgun (WGS) entry which is preliminary data.</text>
</comment>
<protein>
    <submittedName>
        <fullName evidence="1">Uncharacterized protein</fullName>
    </submittedName>
</protein>
<keyword evidence="2" id="KW-1185">Reference proteome</keyword>